<protein>
    <submittedName>
        <fullName evidence="4">Uncharacterized conserved protein, contains LGFP repeats</fullName>
    </submittedName>
</protein>
<organism evidence="4 5">
    <name type="scientific">Cellulosimicrobium aquatile</name>
    <dbReference type="NCBI Taxonomy" id="1612203"/>
    <lineage>
        <taxon>Bacteria</taxon>
        <taxon>Bacillati</taxon>
        <taxon>Actinomycetota</taxon>
        <taxon>Actinomycetes</taxon>
        <taxon>Micrococcales</taxon>
        <taxon>Promicromonosporaceae</taxon>
        <taxon>Cellulosimicrobium</taxon>
    </lineage>
</organism>
<feature type="chain" id="PRO_5012252765" evidence="2">
    <location>
        <begin position="24"/>
        <end position="859"/>
    </location>
</feature>
<proteinExistence type="inferred from homology"/>
<dbReference type="GO" id="GO:0008270">
    <property type="term" value="F:zinc ion binding"/>
    <property type="evidence" value="ECO:0007669"/>
    <property type="project" value="InterPro"/>
</dbReference>
<dbReference type="InterPro" id="IPR006619">
    <property type="entry name" value="PGRP_domain_met/bac"/>
</dbReference>
<dbReference type="InterPro" id="IPR036505">
    <property type="entry name" value="Amidase/PGRP_sf"/>
</dbReference>
<dbReference type="PANTHER" id="PTHR11022:SF41">
    <property type="entry name" value="PEPTIDOGLYCAN-RECOGNITION PROTEIN LC-RELATED"/>
    <property type="match status" value="1"/>
</dbReference>
<dbReference type="RefSeq" id="WP_143311174.1">
    <property type="nucleotide sequence ID" value="NZ_FTMI01000006.1"/>
</dbReference>
<dbReference type="AlphaFoldDB" id="A0A1N6UHJ8"/>
<evidence type="ECO:0000313" key="5">
    <source>
        <dbReference type="Proteomes" id="UP000186235"/>
    </source>
</evidence>
<dbReference type="Proteomes" id="UP000186235">
    <property type="component" value="Unassembled WGS sequence"/>
</dbReference>
<dbReference type="InterPro" id="IPR013207">
    <property type="entry name" value="LGFP"/>
</dbReference>
<dbReference type="GO" id="GO:0008745">
    <property type="term" value="F:N-acetylmuramoyl-L-alanine amidase activity"/>
    <property type="evidence" value="ECO:0007669"/>
    <property type="project" value="InterPro"/>
</dbReference>
<dbReference type="Pfam" id="PF08310">
    <property type="entry name" value="LGFP"/>
    <property type="match status" value="6"/>
</dbReference>
<evidence type="ECO:0000256" key="2">
    <source>
        <dbReference type="SAM" id="SignalP"/>
    </source>
</evidence>
<evidence type="ECO:0000259" key="3">
    <source>
        <dbReference type="SMART" id="SM00701"/>
    </source>
</evidence>
<sequence length="859" mass="88405">MLAARTAGAVLCAALCVPTTAGAASAAPTAQGPAPNVTVAVPGDVTHPAVDAQQDASTDVAAFDLGDAPVVPADEPAAPDAQVSAEVAAAQDAPVLGAVPARAVDVDGATIVGVTWKGTVSPDRVEVRAQGADDEWSEWTALEPEQDPDGDGGGTDPWFTGGAARVEVRAWGPDGPMAEGLDVAAISTDVTEVDEQLGAQAPGVQLVGSRGSSAGRSAALAGPLRTGTAPAPPTVISRAQWGADPALMTWTPQYAQTTVAAVLHHTAGSNSYTPAQSPGIVRGIYAYHAQSRGWGDIGYNVLVDQYGQIFEGRFGGLTMATVAAHAGGFNSGTFGVSMMGDYSSVAPSAALRESVARIIAWRLGGSYLFDPWEVSTYVTPGHSTSRFSPGTGVRIYRILAHRDVAYTSCPGNAGYSILPWLRNRVGELTGAAKTQIWSNWQALGRTWGDVGQLESDVGTGSAAYFTNGFSATYEPGVGVHSISPRIRPGWLAGSGFTGMGFPRSFEFDVGDRRGRAQEFSADASVVWSPQTGSQAIGGDLRRGWWREGGATGWLGYPTTSQRFVGDGRGVFIEFESTGSLLSTPTTGTAAISGALRSEWWRTGGATGTLGYPNRTQSPVGDGRGLFVEFEKGGSVLWTPTTGARTLTGGVRAAWWRSGGATGLLGYPTRSEGPVGDGVGTFAEFEGGGTILATASTGAHVIHGPVRHYWYGRGGVNGLGYPTTDQKRTADGSGWEIDLAAGVTTVSAPSGATYTVWGAIRDRWRAAGGTRGPGYPVSEPVNYAGRAGGYSSFSSGAQVAWTPTTGALLVPAAVARGWSDRGGYAGRLGVPVAEAVTTGGTTTQRFEGGTLTVRDGVVTG</sequence>
<dbReference type="PANTHER" id="PTHR11022">
    <property type="entry name" value="PEPTIDOGLYCAN RECOGNITION PROTEIN"/>
    <property type="match status" value="1"/>
</dbReference>
<keyword evidence="2" id="KW-0732">Signal</keyword>
<evidence type="ECO:0000256" key="1">
    <source>
        <dbReference type="ARBA" id="ARBA00007553"/>
    </source>
</evidence>
<dbReference type="EMBL" id="FTMI01000006">
    <property type="protein sequence ID" value="SIQ65032.1"/>
    <property type="molecule type" value="Genomic_DNA"/>
</dbReference>
<dbReference type="Pfam" id="PF01510">
    <property type="entry name" value="Amidase_2"/>
    <property type="match status" value="1"/>
</dbReference>
<dbReference type="Gene3D" id="3.40.80.10">
    <property type="entry name" value="Peptidoglycan recognition protein-like"/>
    <property type="match status" value="1"/>
</dbReference>
<feature type="domain" description="Peptidoglycan recognition protein family" evidence="3">
    <location>
        <begin position="233"/>
        <end position="386"/>
    </location>
</feature>
<comment type="similarity">
    <text evidence="1">Belongs to the N-acetylmuramoyl-L-alanine amidase 2 family.</text>
</comment>
<dbReference type="GO" id="GO:0009253">
    <property type="term" value="P:peptidoglycan catabolic process"/>
    <property type="evidence" value="ECO:0007669"/>
    <property type="project" value="InterPro"/>
</dbReference>
<dbReference type="SUPFAM" id="SSF55846">
    <property type="entry name" value="N-acetylmuramoyl-L-alanine amidase-like"/>
    <property type="match status" value="1"/>
</dbReference>
<feature type="signal peptide" evidence="2">
    <location>
        <begin position="1"/>
        <end position="23"/>
    </location>
</feature>
<name>A0A1N6UHJ8_9MICO</name>
<accession>A0A1N6UHJ8</accession>
<gene>
    <name evidence="4" type="ORF">SAMN05518682_3172</name>
</gene>
<dbReference type="InterPro" id="IPR002502">
    <property type="entry name" value="Amidase_domain"/>
</dbReference>
<dbReference type="CDD" id="cd06583">
    <property type="entry name" value="PGRP"/>
    <property type="match status" value="1"/>
</dbReference>
<keyword evidence="5" id="KW-1185">Reference proteome</keyword>
<dbReference type="InterPro" id="IPR015510">
    <property type="entry name" value="PGRP"/>
</dbReference>
<reference evidence="5" key="1">
    <citation type="submission" date="2017-01" db="EMBL/GenBank/DDBJ databases">
        <authorList>
            <person name="Varghese N."/>
            <person name="Submissions S."/>
        </authorList>
    </citation>
    <scope>NUCLEOTIDE SEQUENCE [LARGE SCALE GENOMIC DNA]</scope>
    <source>
        <strain evidence="5">3bp</strain>
    </source>
</reference>
<evidence type="ECO:0000313" key="4">
    <source>
        <dbReference type="EMBL" id="SIQ65032.1"/>
    </source>
</evidence>
<dbReference type="SMART" id="SM00701">
    <property type="entry name" value="PGRP"/>
    <property type="match status" value="1"/>
</dbReference>